<name>A0A820KQ29_9BILA</name>
<keyword evidence="3" id="KW-0315">Glutamine amidotransferase</keyword>
<evidence type="ECO:0000256" key="3">
    <source>
        <dbReference type="ARBA" id="ARBA00022962"/>
    </source>
</evidence>
<keyword evidence="2" id="KW-0061">Asparagine biosynthesis</keyword>
<evidence type="ECO:0000256" key="1">
    <source>
        <dbReference type="ARBA" id="ARBA00022605"/>
    </source>
</evidence>
<dbReference type="PANTHER" id="PTHR45937">
    <property type="entry name" value="ASPARAGINE SYNTHETASE DOMAIN-CONTAINING PROTEIN 1"/>
    <property type="match status" value="1"/>
</dbReference>
<evidence type="ECO:0000256" key="2">
    <source>
        <dbReference type="ARBA" id="ARBA00022888"/>
    </source>
</evidence>
<feature type="non-terminal residue" evidence="4">
    <location>
        <position position="1"/>
    </location>
</feature>
<organism evidence="4 5">
    <name type="scientific">Adineta steineri</name>
    <dbReference type="NCBI Taxonomy" id="433720"/>
    <lineage>
        <taxon>Eukaryota</taxon>
        <taxon>Metazoa</taxon>
        <taxon>Spiralia</taxon>
        <taxon>Gnathifera</taxon>
        <taxon>Rotifera</taxon>
        <taxon>Eurotatoria</taxon>
        <taxon>Bdelloidea</taxon>
        <taxon>Adinetida</taxon>
        <taxon>Adinetidae</taxon>
        <taxon>Adineta</taxon>
    </lineage>
</organism>
<sequence length="179" mass="20055">MYSITNDTQSNLKMILSSVRLNHLSYTELDSNILHKLTVISSDNTFKIETFPYIHSTIESFPSEPPDVLLNEFESNSIYQNISTTFLSQLQAAVRRRIVNLPSLCRQCKRLTDSNLRPINGCQHAKLAILFSGGIDSTVLTVLADRILPINEPIDLLNVAFFSDVFVPPADRQTGGDIK</sequence>
<comment type="caution">
    <text evidence="4">The sequence shown here is derived from an EMBL/GenBank/DDBJ whole genome shotgun (WGS) entry which is preliminary data.</text>
</comment>
<accession>A0A820KQ29</accession>
<dbReference type="EMBL" id="CAJOAY010021405">
    <property type="protein sequence ID" value="CAF4348216.1"/>
    <property type="molecule type" value="Genomic_DNA"/>
</dbReference>
<keyword evidence="1" id="KW-0028">Amino-acid biosynthesis</keyword>
<dbReference type="Gene3D" id="3.40.50.620">
    <property type="entry name" value="HUPs"/>
    <property type="match status" value="1"/>
</dbReference>
<evidence type="ECO:0000313" key="5">
    <source>
        <dbReference type="Proteomes" id="UP000663881"/>
    </source>
</evidence>
<dbReference type="GO" id="GO:0006529">
    <property type="term" value="P:asparagine biosynthetic process"/>
    <property type="evidence" value="ECO:0007669"/>
    <property type="project" value="UniProtKB-KW"/>
</dbReference>
<protein>
    <recommendedName>
        <fullName evidence="6">Asparagine synthetase domain-containing protein</fullName>
    </recommendedName>
</protein>
<evidence type="ECO:0008006" key="6">
    <source>
        <dbReference type="Google" id="ProtNLM"/>
    </source>
</evidence>
<dbReference type="InterPro" id="IPR051857">
    <property type="entry name" value="Asn_synthetase_domain"/>
</dbReference>
<dbReference type="AlphaFoldDB" id="A0A820KQ29"/>
<evidence type="ECO:0000313" key="4">
    <source>
        <dbReference type="EMBL" id="CAF4348216.1"/>
    </source>
</evidence>
<dbReference type="PANTHER" id="PTHR45937:SF1">
    <property type="entry name" value="ASPARAGINE SYNTHETASE DOMAIN-CONTAINING PROTEIN 1"/>
    <property type="match status" value="1"/>
</dbReference>
<dbReference type="SUPFAM" id="SSF52402">
    <property type="entry name" value="Adenine nucleotide alpha hydrolases-like"/>
    <property type="match status" value="1"/>
</dbReference>
<gene>
    <name evidence="4" type="ORF">OKA104_LOCUS48658</name>
</gene>
<proteinExistence type="predicted"/>
<dbReference type="InterPro" id="IPR014729">
    <property type="entry name" value="Rossmann-like_a/b/a_fold"/>
</dbReference>
<reference evidence="4" key="1">
    <citation type="submission" date="2021-02" db="EMBL/GenBank/DDBJ databases">
        <authorList>
            <person name="Nowell W R."/>
        </authorList>
    </citation>
    <scope>NUCLEOTIDE SEQUENCE</scope>
</reference>
<dbReference type="Proteomes" id="UP000663881">
    <property type="component" value="Unassembled WGS sequence"/>
</dbReference>